<evidence type="ECO:0000256" key="5">
    <source>
        <dbReference type="ARBA" id="ARBA00023163"/>
    </source>
</evidence>
<reference evidence="10 11" key="2">
    <citation type="submission" date="2018-11" db="EMBL/GenBank/DDBJ databases">
        <authorList>
            <consortium name="Pathogen Informatics"/>
        </authorList>
    </citation>
    <scope>NUCLEOTIDE SEQUENCE [LARGE SCALE GENOMIC DNA]</scope>
</reference>
<feature type="region of interest" description="Disordered" evidence="9">
    <location>
        <begin position="188"/>
        <end position="350"/>
    </location>
</feature>
<dbReference type="InterPro" id="IPR019258">
    <property type="entry name" value="Mediator_Med4"/>
</dbReference>
<sequence length="464" mass="51022">MADNCSLKELLQESTEDLEATIKMIVAFVLDRDRSCGSLTSLCESFRKKHAELAKLLAKVPAHQEREREIRRLEAEVEARDRILGDLQNQLMAAEKLVTKMVFQADKKVKEMRQSEANRVNSETIIRFANQISRTYAVAAPLGWQLGDTSRPYPTEAELRLSALAAPRVIVQAAPPALSLLRQPAASTSGMLRGSGRGASPMTSYSAAMQQQQKSWSPRGTFVQQSSSSPRGRSAGGRGSIISPRIGAAPGAGLLQRRPSMTGSSPHLSSPSSSYQGPIRGGLPPPITNVEQMSSDSSSSSSSDEVHMGEPKRAVDKTVPSSDSNSGTCGTETLPSSKESNNTNKELSDFPDLTDFVNQRTENDLDELFSSRYTMANKLYVEVANGFPDPVIVSPWSKRPKRNFDYTGGQRRSWREDSGRNVNSEWRSGWRNPNYDPYVAHGSRKRRNADADHVRVSYPGRTNS</sequence>
<dbReference type="STRING" id="6280.A0A0N4TU69"/>
<evidence type="ECO:0000313" key="10">
    <source>
        <dbReference type="EMBL" id="VDN93469.1"/>
    </source>
</evidence>
<name>A0A0N4TU69_BRUPA</name>
<feature type="compositionally biased region" description="Basic and acidic residues" evidence="9">
    <location>
        <begin position="304"/>
        <end position="316"/>
    </location>
</feature>
<comment type="function">
    <text evidence="8">Component of the Mediator complex, a coactivator involved in the regulated transcription of nearly all RNA polymerase II-dependent genes. Mediator functions as a bridge to convey information from gene-specific regulatory proteins to the basal RNA polymerase II transcription machinery. Mediator is recruited to promoters by direct interactions with regulatory proteins and serves as a scaffold for the assembly of a functional preinitiation complex with RNA polymerase II and the general transcription factors.</text>
</comment>
<evidence type="ECO:0000313" key="12">
    <source>
        <dbReference type="WBParaSite" id="BPAG_0001232101-mRNA-1"/>
    </source>
</evidence>
<keyword evidence="11" id="KW-1185">Reference proteome</keyword>
<accession>A0A0N4TU69</accession>
<dbReference type="WBParaSite" id="BPAG_0001232101-mRNA-1">
    <property type="protein sequence ID" value="BPAG_0001232101-mRNA-1"/>
    <property type="gene ID" value="BPAG_0001232101"/>
</dbReference>
<evidence type="ECO:0000256" key="4">
    <source>
        <dbReference type="ARBA" id="ARBA00023015"/>
    </source>
</evidence>
<dbReference type="GO" id="GO:0070847">
    <property type="term" value="C:core mediator complex"/>
    <property type="evidence" value="ECO:0007669"/>
    <property type="project" value="TreeGrafter"/>
</dbReference>
<organism evidence="12">
    <name type="scientific">Brugia pahangi</name>
    <name type="common">Filarial nematode worm</name>
    <dbReference type="NCBI Taxonomy" id="6280"/>
    <lineage>
        <taxon>Eukaryota</taxon>
        <taxon>Metazoa</taxon>
        <taxon>Ecdysozoa</taxon>
        <taxon>Nematoda</taxon>
        <taxon>Chromadorea</taxon>
        <taxon>Rhabditida</taxon>
        <taxon>Spirurina</taxon>
        <taxon>Spiruromorpha</taxon>
        <taxon>Filarioidea</taxon>
        <taxon>Onchocercidae</taxon>
        <taxon>Brugia</taxon>
    </lineage>
</organism>
<dbReference type="GO" id="GO:0016592">
    <property type="term" value="C:mediator complex"/>
    <property type="evidence" value="ECO:0007669"/>
    <property type="project" value="InterPro"/>
</dbReference>
<dbReference type="GO" id="GO:0006357">
    <property type="term" value="P:regulation of transcription by RNA polymerase II"/>
    <property type="evidence" value="ECO:0007669"/>
    <property type="project" value="InterPro"/>
</dbReference>
<dbReference type="EMBL" id="UZAD01013280">
    <property type="protein sequence ID" value="VDN93469.1"/>
    <property type="molecule type" value="Genomic_DNA"/>
</dbReference>
<keyword evidence="4 8" id="KW-0805">Transcription regulation</keyword>
<dbReference type="InterPro" id="IPR028271">
    <property type="entry name" value="RAMAC"/>
</dbReference>
<feature type="region of interest" description="Disordered" evidence="9">
    <location>
        <begin position="402"/>
        <end position="464"/>
    </location>
</feature>
<evidence type="ECO:0000256" key="8">
    <source>
        <dbReference type="RuleBase" id="RU364141"/>
    </source>
</evidence>
<keyword evidence="8" id="KW-0010">Activator</keyword>
<proteinExistence type="inferred from homology"/>
<dbReference type="Pfam" id="PF10018">
    <property type="entry name" value="Med4"/>
    <property type="match status" value="1"/>
</dbReference>
<evidence type="ECO:0000256" key="9">
    <source>
        <dbReference type="SAM" id="MobiDB-lite"/>
    </source>
</evidence>
<dbReference type="GO" id="GO:0003712">
    <property type="term" value="F:transcription coregulator activity"/>
    <property type="evidence" value="ECO:0007669"/>
    <property type="project" value="InterPro"/>
</dbReference>
<dbReference type="Pfam" id="PF15320">
    <property type="entry name" value="RAM"/>
    <property type="match status" value="1"/>
</dbReference>
<gene>
    <name evidence="8" type="primary">MED4</name>
    <name evidence="10" type="ORF">BPAG_LOCUS12283</name>
</gene>
<reference evidence="12" key="1">
    <citation type="submission" date="2017-02" db="UniProtKB">
        <authorList>
            <consortium name="WormBaseParasite"/>
        </authorList>
    </citation>
    <scope>IDENTIFICATION</scope>
</reference>
<evidence type="ECO:0000256" key="6">
    <source>
        <dbReference type="ARBA" id="ARBA00023242"/>
    </source>
</evidence>
<keyword evidence="6 8" id="KW-0539">Nucleus</keyword>
<feature type="compositionally biased region" description="Polar residues" evidence="9">
    <location>
        <begin position="319"/>
        <end position="345"/>
    </location>
</feature>
<dbReference type="GO" id="GO:0031533">
    <property type="term" value="C:mRNA capping enzyme complex"/>
    <property type="evidence" value="ECO:0007669"/>
    <property type="project" value="InterPro"/>
</dbReference>
<dbReference type="Proteomes" id="UP000278627">
    <property type="component" value="Unassembled WGS sequence"/>
</dbReference>
<evidence type="ECO:0000256" key="3">
    <source>
        <dbReference type="ARBA" id="ARBA00020629"/>
    </source>
</evidence>
<evidence type="ECO:0000256" key="2">
    <source>
        <dbReference type="ARBA" id="ARBA00009626"/>
    </source>
</evidence>
<dbReference type="PANTHER" id="PTHR13208:SF2">
    <property type="entry name" value="MEDIATOR OF RNA POLYMERASE II TRANSCRIPTION SUBUNIT 4"/>
    <property type="match status" value="1"/>
</dbReference>
<keyword evidence="5 8" id="KW-0804">Transcription</keyword>
<feature type="compositionally biased region" description="Low complexity" evidence="9">
    <location>
        <begin position="294"/>
        <end position="303"/>
    </location>
</feature>
<feature type="compositionally biased region" description="Polar residues" evidence="9">
    <location>
        <begin position="201"/>
        <end position="225"/>
    </location>
</feature>
<dbReference type="PANTHER" id="PTHR13208">
    <property type="entry name" value="MEDIATOR OF RNA POLYMERASE II TRANSCRIPTION SUBUNIT 4"/>
    <property type="match status" value="1"/>
</dbReference>
<feature type="compositionally biased region" description="Low complexity" evidence="9">
    <location>
        <begin position="259"/>
        <end position="274"/>
    </location>
</feature>
<dbReference type="AlphaFoldDB" id="A0A0N4TU69"/>
<dbReference type="GO" id="GO:0106005">
    <property type="term" value="P:RNA 5'-cap (guanine-N7)-methylation"/>
    <property type="evidence" value="ECO:0007669"/>
    <property type="project" value="InterPro"/>
</dbReference>
<evidence type="ECO:0000256" key="1">
    <source>
        <dbReference type="ARBA" id="ARBA00004123"/>
    </source>
</evidence>
<evidence type="ECO:0000313" key="11">
    <source>
        <dbReference type="Proteomes" id="UP000278627"/>
    </source>
</evidence>
<comment type="similarity">
    <text evidence="2 8">Belongs to the Mediator complex subunit 4 family.</text>
</comment>
<comment type="subunit">
    <text evidence="8">Component of the Mediator complex.</text>
</comment>
<comment type="subcellular location">
    <subcellularLocation>
        <location evidence="1 8">Nucleus</location>
    </subcellularLocation>
</comment>
<dbReference type="GO" id="GO:0003723">
    <property type="term" value="F:RNA binding"/>
    <property type="evidence" value="ECO:0007669"/>
    <property type="project" value="InterPro"/>
</dbReference>
<protein>
    <recommendedName>
        <fullName evidence="3 8">Mediator of RNA polymerase II transcription subunit 4</fullName>
    </recommendedName>
    <alternativeName>
        <fullName evidence="7 8">Mediator complex subunit 4</fullName>
    </alternativeName>
</protein>
<evidence type="ECO:0000256" key="7">
    <source>
        <dbReference type="ARBA" id="ARBA00031257"/>
    </source>
</evidence>